<name>A0A2T1KD63_9GAMM</name>
<dbReference type="Pfam" id="PF13439">
    <property type="entry name" value="Glyco_transf_4"/>
    <property type="match status" value="1"/>
</dbReference>
<dbReference type="OrthoDB" id="9775208at2"/>
<dbReference type="SUPFAM" id="SSF53756">
    <property type="entry name" value="UDP-Glycosyltransferase/glycogen phosphorylase"/>
    <property type="match status" value="1"/>
</dbReference>
<organism evidence="3 4">
    <name type="scientific">Marinobacter halophilus</name>
    <dbReference type="NCBI Taxonomy" id="1323740"/>
    <lineage>
        <taxon>Bacteria</taxon>
        <taxon>Pseudomonadati</taxon>
        <taxon>Pseudomonadota</taxon>
        <taxon>Gammaproteobacteria</taxon>
        <taxon>Pseudomonadales</taxon>
        <taxon>Marinobacteraceae</taxon>
        <taxon>Marinobacter</taxon>
    </lineage>
</organism>
<dbReference type="EMBL" id="PXNN01000013">
    <property type="protein sequence ID" value="PSF08084.1"/>
    <property type="molecule type" value="Genomic_DNA"/>
</dbReference>
<dbReference type="Gene3D" id="3.40.50.2000">
    <property type="entry name" value="Glycogen Phosphorylase B"/>
    <property type="match status" value="2"/>
</dbReference>
<dbReference type="Proteomes" id="UP000238385">
    <property type="component" value="Unassembled WGS sequence"/>
</dbReference>
<dbReference type="Pfam" id="PF00534">
    <property type="entry name" value="Glycos_transf_1"/>
    <property type="match status" value="1"/>
</dbReference>
<dbReference type="AlphaFoldDB" id="A0A2T1KD63"/>
<evidence type="ECO:0000313" key="3">
    <source>
        <dbReference type="EMBL" id="PSF08084.1"/>
    </source>
</evidence>
<sequence length="375" mass="40830">MRVLHVITSLDSGGAEGVLARLCRADHSNAHHVISLMDEGVYGLPLRRAGVQVYCAGMPRGKVTVKGLFRLWLFIREARPDVIQTWMYHADFLGGLLGRLAGVRSIVWGIRNTDLEPGKSSRSTILVAKLCARISSWLPARIAVCAEKAAEVHARLGYCTGKMTVIPNGYDLARFKPLPSSAEVIRHEFQIPASDVLIGMVARFDPYKDHGNLISALEQLDERGVEFRCLLVGEGMDSGNSKLMKFIEDAGLEKRIILAGRRADIPVVMSALDLHVLSSLSEAFPNVIAEAMACGTPCVSTDVGDASLIVGDTGWIVPPGNSDKLAAAVQKAINEILDADEWGSRKAAARTRIENRFSLKGMITSFDSLWQAVLR</sequence>
<gene>
    <name evidence="3" type="ORF">C7H08_10075</name>
</gene>
<keyword evidence="4" id="KW-1185">Reference proteome</keyword>
<comment type="caution">
    <text evidence="3">The sequence shown here is derived from an EMBL/GenBank/DDBJ whole genome shotgun (WGS) entry which is preliminary data.</text>
</comment>
<dbReference type="CDD" id="cd03807">
    <property type="entry name" value="GT4_WbnK-like"/>
    <property type="match status" value="1"/>
</dbReference>
<accession>A0A2T1KD63</accession>
<dbReference type="PANTHER" id="PTHR12526:SF630">
    <property type="entry name" value="GLYCOSYLTRANSFERASE"/>
    <property type="match status" value="1"/>
</dbReference>
<feature type="domain" description="Glycosyltransferase subfamily 4-like N-terminal" evidence="2">
    <location>
        <begin position="13"/>
        <end position="174"/>
    </location>
</feature>
<dbReference type="GO" id="GO:0016757">
    <property type="term" value="F:glycosyltransferase activity"/>
    <property type="evidence" value="ECO:0007669"/>
    <property type="project" value="UniProtKB-ARBA"/>
</dbReference>
<protein>
    <submittedName>
        <fullName evidence="3">Glycosyl transferase family 1</fullName>
    </submittedName>
</protein>
<dbReference type="PANTHER" id="PTHR12526">
    <property type="entry name" value="GLYCOSYLTRANSFERASE"/>
    <property type="match status" value="1"/>
</dbReference>
<reference evidence="3 4" key="1">
    <citation type="submission" date="2018-03" db="EMBL/GenBank/DDBJ databases">
        <title>Marinobacter brunus sp. nov., a marine bacterium of Gamma-proteobacteria isolated from the surface seawater of the South China Sea.</title>
        <authorList>
            <person name="Cheng H."/>
            <person name="Wu Y.-H."/>
            <person name="Xamxidin M."/>
            <person name="Xu X.-W."/>
        </authorList>
    </citation>
    <scope>NUCLEOTIDE SEQUENCE [LARGE SCALE GENOMIC DNA]</scope>
    <source>
        <strain evidence="3 4">JCM 30472</strain>
    </source>
</reference>
<dbReference type="InterPro" id="IPR028098">
    <property type="entry name" value="Glyco_trans_4-like_N"/>
</dbReference>
<keyword evidence="3" id="KW-0808">Transferase</keyword>
<evidence type="ECO:0000259" key="2">
    <source>
        <dbReference type="Pfam" id="PF13439"/>
    </source>
</evidence>
<feature type="domain" description="Glycosyl transferase family 1" evidence="1">
    <location>
        <begin position="184"/>
        <end position="336"/>
    </location>
</feature>
<proteinExistence type="predicted"/>
<evidence type="ECO:0000259" key="1">
    <source>
        <dbReference type="Pfam" id="PF00534"/>
    </source>
</evidence>
<evidence type="ECO:0000313" key="4">
    <source>
        <dbReference type="Proteomes" id="UP000238385"/>
    </source>
</evidence>
<dbReference type="InterPro" id="IPR001296">
    <property type="entry name" value="Glyco_trans_1"/>
</dbReference>